<dbReference type="Gene3D" id="3.30.930.10">
    <property type="entry name" value="Bira Bifunctional Protein, Domain 2"/>
    <property type="match status" value="1"/>
</dbReference>
<dbReference type="GO" id="GO:0016757">
    <property type="term" value="F:glycosyltransferase activity"/>
    <property type="evidence" value="ECO:0007669"/>
    <property type="project" value="UniProtKB-KW"/>
</dbReference>
<organism evidence="11 12">
    <name type="scientific">Nitrosomonas mobilis</name>
    <dbReference type="NCBI Taxonomy" id="51642"/>
    <lineage>
        <taxon>Bacteria</taxon>
        <taxon>Pseudomonadati</taxon>
        <taxon>Pseudomonadota</taxon>
        <taxon>Betaproteobacteria</taxon>
        <taxon>Nitrosomonadales</taxon>
        <taxon>Nitrosomonadaceae</taxon>
        <taxon>Nitrosomonas</taxon>
    </lineage>
</organism>
<dbReference type="NCBIfam" id="NF009086">
    <property type="entry name" value="PRK12421.1"/>
    <property type="match status" value="1"/>
</dbReference>
<evidence type="ECO:0000256" key="5">
    <source>
        <dbReference type="ARBA" id="ARBA00020397"/>
    </source>
</evidence>
<comment type="pathway">
    <text evidence="2 9">Amino-acid biosynthesis; L-histidine biosynthesis; L-histidine from 5-phospho-alpha-D-ribose 1-diphosphate: step 1/9.</text>
</comment>
<keyword evidence="11" id="KW-0808">Transferase</keyword>
<evidence type="ECO:0000256" key="8">
    <source>
        <dbReference type="ARBA" id="ARBA00025246"/>
    </source>
</evidence>
<evidence type="ECO:0000256" key="9">
    <source>
        <dbReference type="HAMAP-Rule" id="MF_00125"/>
    </source>
</evidence>
<evidence type="ECO:0000256" key="6">
    <source>
        <dbReference type="ARBA" id="ARBA00022490"/>
    </source>
</evidence>
<reference evidence="11 12" key="1">
    <citation type="submission" date="2016-10" db="EMBL/GenBank/DDBJ databases">
        <authorList>
            <person name="de Groot N.N."/>
        </authorList>
    </citation>
    <scope>NUCLEOTIDE SEQUENCE [LARGE SCALE GENOMIC DNA]</scope>
    <source>
        <strain evidence="11">1</strain>
    </source>
</reference>
<dbReference type="STRING" id="51642.NSMM_90101"/>
<dbReference type="GO" id="GO:0000105">
    <property type="term" value="P:L-histidine biosynthetic process"/>
    <property type="evidence" value="ECO:0007669"/>
    <property type="project" value="UniProtKB-UniRule"/>
</dbReference>
<keyword evidence="9" id="KW-0028">Amino-acid biosynthesis</keyword>
<dbReference type="OrthoDB" id="9769617at2"/>
<proteinExistence type="inferred from homology"/>
<evidence type="ECO:0000256" key="3">
    <source>
        <dbReference type="ARBA" id="ARBA00005539"/>
    </source>
</evidence>
<comment type="subunit">
    <text evidence="4 9">Heteromultimer composed of HisG and HisZ subunits.</text>
</comment>
<dbReference type="GO" id="GO:0005737">
    <property type="term" value="C:cytoplasm"/>
    <property type="evidence" value="ECO:0007669"/>
    <property type="project" value="UniProtKB-SubCell"/>
</dbReference>
<dbReference type="InterPro" id="IPR004516">
    <property type="entry name" value="HisRS/HisZ"/>
</dbReference>
<dbReference type="GO" id="GO:0004821">
    <property type="term" value="F:histidine-tRNA ligase activity"/>
    <property type="evidence" value="ECO:0007669"/>
    <property type="project" value="TreeGrafter"/>
</dbReference>
<evidence type="ECO:0000313" key="12">
    <source>
        <dbReference type="Proteomes" id="UP000198729"/>
    </source>
</evidence>
<evidence type="ECO:0000313" key="11">
    <source>
        <dbReference type="EMBL" id="SCZ87134.1"/>
    </source>
</evidence>
<sequence length="397" mass="44208">MPNWLLPEYIEDVLPNDAAHIESMRRRVMDLLHVHGYQFVIPPLLEYVESLLSGSGSDMNLRMFKVVDQLSGRMMGLRADMTPQVARIDAHLLNQSGVTRLCYASSVVHALPCEIARTRELFQVGAELYGHVGIESDIEIQRLLLACLYVSGVPAIHLDFGHVNIFRSLIQDADISPELERELYSALQAKDTAVLRELVRNGLNKHLNKVTGEALLLLPELYGDEAVLAQARRYLPNFTEISVALDQLDTVADTLRSEVFNLTFDLSDLRGYHYHTGIVFAAYTHGCPNAIALGGRYDEIGKVFGRARPATGFSFDLKQVAGLIHGNDHPKAVLAPWCPGDDALNEIIAKLRADGTVVVVVLPGENGQEGIRCDRKLIHRNGRWEITENFLIEEPGR</sequence>
<dbReference type="UniPathway" id="UPA00031">
    <property type="reaction ID" value="UER00006"/>
</dbReference>
<dbReference type="EMBL" id="FMWO01000102">
    <property type="protein sequence ID" value="SCZ87134.1"/>
    <property type="molecule type" value="Genomic_DNA"/>
</dbReference>
<comment type="function">
    <text evidence="8 9">Required for the first step of histidine biosynthesis. May allow the feedback regulation of ATP phosphoribosyltransferase activity by histidine.</text>
</comment>
<protein>
    <recommendedName>
        <fullName evidence="5 9">ATP phosphoribosyltransferase regulatory subunit</fullName>
    </recommendedName>
</protein>
<comment type="miscellaneous">
    <text evidence="9">This function is generally fulfilled by the C-terminal part of HisG, which is missing in some bacteria such as this one.</text>
</comment>
<keyword evidence="7 9" id="KW-0368">Histidine biosynthesis</keyword>
<dbReference type="CDD" id="cd00773">
    <property type="entry name" value="HisRS-like_core"/>
    <property type="match status" value="1"/>
</dbReference>
<evidence type="ECO:0000256" key="7">
    <source>
        <dbReference type="ARBA" id="ARBA00023102"/>
    </source>
</evidence>
<evidence type="ECO:0000256" key="2">
    <source>
        <dbReference type="ARBA" id="ARBA00004667"/>
    </source>
</evidence>
<dbReference type="PANTHER" id="PTHR43707:SF1">
    <property type="entry name" value="HISTIDINE--TRNA LIGASE, MITOCHONDRIAL-RELATED"/>
    <property type="match status" value="1"/>
</dbReference>
<dbReference type="Pfam" id="PF13393">
    <property type="entry name" value="tRNA-synt_His"/>
    <property type="match status" value="1"/>
</dbReference>
<keyword evidence="6 9" id="KW-0963">Cytoplasm</keyword>
<keyword evidence="11" id="KW-0328">Glycosyltransferase</keyword>
<evidence type="ECO:0000256" key="4">
    <source>
        <dbReference type="ARBA" id="ARBA00011496"/>
    </source>
</evidence>
<dbReference type="PANTHER" id="PTHR43707">
    <property type="entry name" value="HISTIDYL-TRNA SYNTHETASE"/>
    <property type="match status" value="1"/>
</dbReference>
<accession>A0A1G5SIX2</accession>
<gene>
    <name evidence="9 11" type="primary">hisZ</name>
    <name evidence="11" type="ORF">NSMM_90101</name>
</gene>
<comment type="subcellular location">
    <subcellularLocation>
        <location evidence="1 9">Cytoplasm</location>
    </subcellularLocation>
</comment>
<dbReference type="RefSeq" id="WP_090288570.1">
    <property type="nucleotide sequence ID" value="NZ_FMWO01000102.1"/>
</dbReference>
<dbReference type="HAMAP" id="MF_00125">
    <property type="entry name" value="HisZ"/>
    <property type="match status" value="1"/>
</dbReference>
<name>A0A1G5SIX2_9PROT</name>
<dbReference type="Proteomes" id="UP000198729">
    <property type="component" value="Unassembled WGS sequence"/>
</dbReference>
<dbReference type="InterPro" id="IPR041715">
    <property type="entry name" value="HisRS-like_core"/>
</dbReference>
<dbReference type="InterPro" id="IPR004517">
    <property type="entry name" value="HisZ"/>
</dbReference>
<dbReference type="NCBIfam" id="NF008935">
    <property type="entry name" value="PRK12292.1-1"/>
    <property type="match status" value="1"/>
</dbReference>
<feature type="domain" description="Class II Histidinyl-tRNA synthetase (HisRS)-like catalytic core" evidence="10">
    <location>
        <begin position="9"/>
        <end position="320"/>
    </location>
</feature>
<dbReference type="SUPFAM" id="SSF55681">
    <property type="entry name" value="Class II aaRS and biotin synthetases"/>
    <property type="match status" value="1"/>
</dbReference>
<dbReference type="NCBIfam" id="TIGR00443">
    <property type="entry name" value="hisZ_biosyn_reg"/>
    <property type="match status" value="1"/>
</dbReference>
<evidence type="ECO:0000256" key="1">
    <source>
        <dbReference type="ARBA" id="ARBA00004496"/>
    </source>
</evidence>
<keyword evidence="12" id="KW-1185">Reference proteome</keyword>
<dbReference type="AlphaFoldDB" id="A0A1G5SIX2"/>
<dbReference type="InterPro" id="IPR045864">
    <property type="entry name" value="aa-tRNA-synth_II/BPL/LPL"/>
</dbReference>
<comment type="similarity">
    <text evidence="3 9">Belongs to the class-II aminoacyl-tRNA synthetase family. HisZ subfamily.</text>
</comment>
<evidence type="ECO:0000259" key="10">
    <source>
        <dbReference type="Pfam" id="PF13393"/>
    </source>
</evidence>
<dbReference type="GO" id="GO:0006427">
    <property type="term" value="P:histidyl-tRNA aminoacylation"/>
    <property type="evidence" value="ECO:0007669"/>
    <property type="project" value="TreeGrafter"/>
</dbReference>